<dbReference type="EMBL" id="BAABME010001712">
    <property type="protein sequence ID" value="GAA0151075.1"/>
    <property type="molecule type" value="Genomic_DNA"/>
</dbReference>
<accession>A0AAV3PHE3</accession>
<organism evidence="1 2">
    <name type="scientific">Lithospermum erythrorhizon</name>
    <name type="common">Purple gromwell</name>
    <name type="synonym">Lithospermum officinale var. erythrorhizon</name>
    <dbReference type="NCBI Taxonomy" id="34254"/>
    <lineage>
        <taxon>Eukaryota</taxon>
        <taxon>Viridiplantae</taxon>
        <taxon>Streptophyta</taxon>
        <taxon>Embryophyta</taxon>
        <taxon>Tracheophyta</taxon>
        <taxon>Spermatophyta</taxon>
        <taxon>Magnoliopsida</taxon>
        <taxon>eudicotyledons</taxon>
        <taxon>Gunneridae</taxon>
        <taxon>Pentapetalae</taxon>
        <taxon>asterids</taxon>
        <taxon>lamiids</taxon>
        <taxon>Boraginales</taxon>
        <taxon>Boraginaceae</taxon>
        <taxon>Boraginoideae</taxon>
        <taxon>Lithospermeae</taxon>
        <taxon>Lithospermum</taxon>
    </lineage>
</organism>
<proteinExistence type="predicted"/>
<protein>
    <submittedName>
        <fullName evidence="1">Uncharacterized protein</fullName>
    </submittedName>
</protein>
<keyword evidence="2" id="KW-1185">Reference proteome</keyword>
<reference evidence="1 2" key="1">
    <citation type="submission" date="2024-01" db="EMBL/GenBank/DDBJ databases">
        <title>The complete chloroplast genome sequence of Lithospermum erythrorhizon: insights into the phylogenetic relationship among Boraginaceae species and the maternal lineages of purple gromwells.</title>
        <authorList>
            <person name="Okada T."/>
            <person name="Watanabe K."/>
        </authorList>
    </citation>
    <scope>NUCLEOTIDE SEQUENCE [LARGE SCALE GENOMIC DNA]</scope>
</reference>
<dbReference type="AlphaFoldDB" id="A0AAV3PHE3"/>
<name>A0AAV3PHE3_LITER</name>
<gene>
    <name evidence="1" type="ORF">LIER_09871</name>
</gene>
<dbReference type="Proteomes" id="UP001454036">
    <property type="component" value="Unassembled WGS sequence"/>
</dbReference>
<evidence type="ECO:0000313" key="1">
    <source>
        <dbReference type="EMBL" id="GAA0151075.1"/>
    </source>
</evidence>
<evidence type="ECO:0000313" key="2">
    <source>
        <dbReference type="Proteomes" id="UP001454036"/>
    </source>
</evidence>
<sequence length="85" mass="8553">MGVRTLPAPPATPFFGGIISGDGRGASECVVTIRAGSIRGGLDVLLGPLLGAMSSPRLSNGARVLRARVLTPGDGVANLCSIPNR</sequence>
<comment type="caution">
    <text evidence="1">The sequence shown here is derived from an EMBL/GenBank/DDBJ whole genome shotgun (WGS) entry which is preliminary data.</text>
</comment>